<reference evidence="1 2" key="1">
    <citation type="submission" date="2017-01" db="EMBL/GenBank/DDBJ databases">
        <authorList>
            <person name="Mah S.A."/>
            <person name="Swanson W.J."/>
            <person name="Moy G.W."/>
            <person name="Vacquier V.D."/>
        </authorList>
    </citation>
    <scope>NUCLEOTIDE SEQUENCE [LARGE SCALE GENOMIC DNA]</scope>
    <source>
        <strain evidence="1 2">GSMNP</strain>
    </source>
</reference>
<protein>
    <submittedName>
        <fullName evidence="1">Uncharacterized protein</fullName>
    </submittedName>
</protein>
<organism evidence="1 2">
    <name type="scientific">Smittium culicis</name>
    <dbReference type="NCBI Taxonomy" id="133412"/>
    <lineage>
        <taxon>Eukaryota</taxon>
        <taxon>Fungi</taxon>
        <taxon>Fungi incertae sedis</taxon>
        <taxon>Zoopagomycota</taxon>
        <taxon>Kickxellomycotina</taxon>
        <taxon>Harpellomycetes</taxon>
        <taxon>Harpellales</taxon>
        <taxon>Legeriomycetaceae</taxon>
        <taxon>Smittium</taxon>
    </lineage>
</organism>
<dbReference type="Proteomes" id="UP000187283">
    <property type="component" value="Unassembled WGS sequence"/>
</dbReference>
<evidence type="ECO:0000313" key="2">
    <source>
        <dbReference type="Proteomes" id="UP000187283"/>
    </source>
</evidence>
<sequence>MSGKIDTDQTPSENISKPIRTVDFGTDLGYPIRSNMLHKDVHHVFQEKEPGNANLITLKSDSTNAINVFFIMADAGE</sequence>
<keyword evidence="2" id="KW-1185">Reference proteome</keyword>
<proteinExistence type="predicted"/>
<comment type="caution">
    <text evidence="1">The sequence shown here is derived from an EMBL/GenBank/DDBJ whole genome shotgun (WGS) entry which is preliminary data.</text>
</comment>
<dbReference type="OrthoDB" id="10471420at2759"/>
<evidence type="ECO:0000313" key="1">
    <source>
        <dbReference type="EMBL" id="OMJ22566.1"/>
    </source>
</evidence>
<name>A0A1R1Y7B9_9FUNG</name>
<gene>
    <name evidence="1" type="ORF">AYI70_g2807</name>
</gene>
<accession>A0A1R1Y7B9</accession>
<dbReference type="EMBL" id="LSSN01000732">
    <property type="protein sequence ID" value="OMJ22566.1"/>
    <property type="molecule type" value="Genomic_DNA"/>
</dbReference>
<dbReference type="AlphaFoldDB" id="A0A1R1Y7B9"/>